<accession>A0A3P1T4I5</accession>
<gene>
    <name evidence="3" type="ORF">EII34_10670</name>
</gene>
<feature type="compositionally biased region" description="Low complexity" evidence="1">
    <location>
        <begin position="81"/>
        <end position="96"/>
    </location>
</feature>
<proteinExistence type="predicted"/>
<reference evidence="3 4" key="1">
    <citation type="submission" date="2018-11" db="EMBL/GenBank/DDBJ databases">
        <title>Genomes From Bacteria Associated with the Canine Oral Cavity: a Test Case for Automated Genome-Based Taxonomic Assignment.</title>
        <authorList>
            <person name="Coil D.A."/>
            <person name="Jospin G."/>
            <person name="Darling A.E."/>
            <person name="Wallis C."/>
            <person name="Davis I.J."/>
            <person name="Harris S."/>
            <person name="Eisen J.A."/>
            <person name="Holcombe L.J."/>
            <person name="O'Flynn C."/>
        </authorList>
    </citation>
    <scope>NUCLEOTIDE SEQUENCE [LARGE SCALE GENOMIC DNA]</scope>
    <source>
        <strain evidence="3 4">OH887_COT-365</strain>
    </source>
</reference>
<comment type="caution">
    <text evidence="3">The sequence shown here is derived from an EMBL/GenBank/DDBJ whole genome shotgun (WGS) entry which is preliminary data.</text>
</comment>
<evidence type="ECO:0000313" key="3">
    <source>
        <dbReference type="EMBL" id="RRD04289.1"/>
    </source>
</evidence>
<keyword evidence="2" id="KW-0812">Transmembrane</keyword>
<dbReference type="Proteomes" id="UP000280819">
    <property type="component" value="Unassembled WGS sequence"/>
</dbReference>
<feature type="transmembrane region" description="Helical" evidence="2">
    <location>
        <begin position="16"/>
        <end position="36"/>
    </location>
</feature>
<dbReference type="AlphaFoldDB" id="A0A3P1T4I5"/>
<keyword evidence="2" id="KW-0472">Membrane</keyword>
<organism evidence="3 4">
    <name type="scientific">Arachnia propionica</name>
    <dbReference type="NCBI Taxonomy" id="1750"/>
    <lineage>
        <taxon>Bacteria</taxon>
        <taxon>Bacillati</taxon>
        <taxon>Actinomycetota</taxon>
        <taxon>Actinomycetes</taxon>
        <taxon>Propionibacteriales</taxon>
        <taxon>Propionibacteriaceae</taxon>
        <taxon>Arachnia</taxon>
    </lineage>
</organism>
<evidence type="ECO:0000256" key="1">
    <source>
        <dbReference type="SAM" id="MobiDB-lite"/>
    </source>
</evidence>
<dbReference type="EMBL" id="RQZG01000012">
    <property type="protein sequence ID" value="RRD04289.1"/>
    <property type="molecule type" value="Genomic_DNA"/>
</dbReference>
<sequence>MHEATAPPAKRGVNPLVIVLVVVIVLLLGGLGFYLVTKGKSGETTAPSTAQQSSTPSETSQEPTKSTEPTKSATPAETSKPTETTATAGQQPTTGTNSNVPAFPDSFGQFTTGPDTDETTSTETMAKVYTQSGQFTVFSVVFIELPGGKDAAAGTLKNLETHGSSVCGTLSDTGASNEVYTCFTDAHGGTLTSTMIPATSAADVAATTQEFITAWK</sequence>
<protein>
    <submittedName>
        <fullName evidence="3">Uncharacterized protein</fullName>
    </submittedName>
</protein>
<feature type="compositionally biased region" description="Low complexity" evidence="1">
    <location>
        <begin position="43"/>
        <end position="70"/>
    </location>
</feature>
<evidence type="ECO:0000313" key="4">
    <source>
        <dbReference type="Proteomes" id="UP000280819"/>
    </source>
</evidence>
<name>A0A3P1T4I5_9ACTN</name>
<evidence type="ECO:0000256" key="2">
    <source>
        <dbReference type="SAM" id="Phobius"/>
    </source>
</evidence>
<feature type="region of interest" description="Disordered" evidence="1">
    <location>
        <begin position="42"/>
        <end position="121"/>
    </location>
</feature>
<keyword evidence="2" id="KW-1133">Transmembrane helix</keyword>